<proteinExistence type="predicted"/>
<dbReference type="Pfam" id="PF00022">
    <property type="entry name" value="Actin"/>
    <property type="match status" value="1"/>
</dbReference>
<dbReference type="AlphaFoldDB" id="A0A6B2LNR3"/>
<organism evidence="1">
    <name type="scientific">Arcella intermedia</name>
    <dbReference type="NCBI Taxonomy" id="1963864"/>
    <lineage>
        <taxon>Eukaryota</taxon>
        <taxon>Amoebozoa</taxon>
        <taxon>Tubulinea</taxon>
        <taxon>Elardia</taxon>
        <taxon>Arcellinida</taxon>
        <taxon>Sphaerothecina</taxon>
        <taxon>Arcellidae</taxon>
        <taxon>Arcella</taxon>
    </lineage>
</organism>
<accession>A0A6B2LNR3</accession>
<dbReference type="CDD" id="cd10169">
    <property type="entry name" value="ASKHA_NBD_actin-like"/>
    <property type="match status" value="1"/>
</dbReference>
<evidence type="ECO:0008006" key="2">
    <source>
        <dbReference type="Google" id="ProtNLM"/>
    </source>
</evidence>
<dbReference type="SUPFAM" id="SSF53067">
    <property type="entry name" value="Actin-like ATPase domain"/>
    <property type="match status" value="1"/>
</dbReference>
<dbReference type="InterPro" id="IPR004000">
    <property type="entry name" value="Actin"/>
</dbReference>
<dbReference type="Gene3D" id="3.30.420.40">
    <property type="match status" value="2"/>
</dbReference>
<dbReference type="InterPro" id="IPR043129">
    <property type="entry name" value="ATPase_NBD"/>
</dbReference>
<dbReference type="EMBL" id="GIBP01009860">
    <property type="protein sequence ID" value="NDV38829.1"/>
    <property type="molecule type" value="Transcribed_RNA"/>
</dbReference>
<protein>
    <recommendedName>
        <fullName evidence="2">Actin</fullName>
    </recommendedName>
</protein>
<name>A0A6B2LNR3_9EUKA</name>
<evidence type="ECO:0000313" key="1">
    <source>
        <dbReference type="EMBL" id="NDV38829.1"/>
    </source>
</evidence>
<reference evidence="1" key="1">
    <citation type="journal article" date="2020" name="J. Eukaryot. Microbiol.">
        <title>De novo Sequencing, Assembly and Annotation of the Transcriptome for the Free-Living Testate Amoeba Arcella intermedia.</title>
        <authorList>
            <person name="Ribeiro G.M."/>
            <person name="Porfirio-Sousa A.L."/>
            <person name="Maurer-Alcala X.X."/>
            <person name="Katz L.A."/>
            <person name="Lahr D.J.G."/>
        </authorList>
    </citation>
    <scope>NUCLEOTIDE SEQUENCE</scope>
</reference>
<sequence length="107" mass="11823">MSLPLFLQEAILGCDIDQRSDLYNNIVLTGGGTMLPGFGGRLTAELKKLVPSTKRIKVLDFPERKYSQWIGGTIIAVSLSRQQAWITKDQYQEQGSYPSTKACLGSL</sequence>
<dbReference type="PANTHER" id="PTHR11937">
    <property type="entry name" value="ACTIN"/>
    <property type="match status" value="1"/>
</dbReference>